<feature type="transmembrane region" description="Helical" evidence="1">
    <location>
        <begin position="199"/>
        <end position="221"/>
    </location>
</feature>
<feature type="transmembrane region" description="Helical" evidence="1">
    <location>
        <begin position="50"/>
        <end position="78"/>
    </location>
</feature>
<evidence type="ECO:0000256" key="1">
    <source>
        <dbReference type="SAM" id="Phobius"/>
    </source>
</evidence>
<organism evidence="2 3">
    <name type="scientific">Anaerobacterium chartisolvens</name>
    <dbReference type="NCBI Taxonomy" id="1297424"/>
    <lineage>
        <taxon>Bacteria</taxon>
        <taxon>Bacillati</taxon>
        <taxon>Bacillota</taxon>
        <taxon>Clostridia</taxon>
        <taxon>Eubacteriales</taxon>
        <taxon>Oscillospiraceae</taxon>
        <taxon>Anaerobacterium</taxon>
    </lineage>
</organism>
<name>A0A369BAD1_9FIRM</name>
<feature type="transmembrane region" description="Helical" evidence="1">
    <location>
        <begin position="21"/>
        <end position="38"/>
    </location>
</feature>
<comment type="caution">
    <text evidence="2">The sequence shown here is derived from an EMBL/GenBank/DDBJ whole genome shotgun (WGS) entry which is preliminary data.</text>
</comment>
<evidence type="ECO:0000313" key="2">
    <source>
        <dbReference type="EMBL" id="RCX18275.1"/>
    </source>
</evidence>
<feature type="transmembrane region" description="Helical" evidence="1">
    <location>
        <begin position="99"/>
        <end position="132"/>
    </location>
</feature>
<dbReference type="RefSeq" id="WP_114296828.1">
    <property type="nucleotide sequence ID" value="NZ_QPJT01000005.1"/>
</dbReference>
<keyword evidence="1" id="KW-0472">Membrane</keyword>
<reference evidence="2 3" key="1">
    <citation type="submission" date="2018-07" db="EMBL/GenBank/DDBJ databases">
        <title>Genomic Encyclopedia of Type Strains, Phase IV (KMG-IV): sequencing the most valuable type-strain genomes for metagenomic binning, comparative biology and taxonomic classification.</title>
        <authorList>
            <person name="Goeker M."/>
        </authorList>
    </citation>
    <scope>NUCLEOTIDE SEQUENCE [LARGE SCALE GENOMIC DNA]</scope>
    <source>
        <strain evidence="2 3">DSM 27016</strain>
    </source>
</reference>
<keyword evidence="1" id="KW-1133">Transmembrane helix</keyword>
<gene>
    <name evidence="2" type="ORF">DFR58_10534</name>
</gene>
<feature type="transmembrane region" description="Helical" evidence="1">
    <location>
        <begin position="152"/>
        <end position="169"/>
    </location>
</feature>
<dbReference type="EMBL" id="QPJT01000005">
    <property type="protein sequence ID" value="RCX18275.1"/>
    <property type="molecule type" value="Genomic_DNA"/>
</dbReference>
<dbReference type="OrthoDB" id="9784784at2"/>
<protein>
    <submittedName>
        <fullName evidence="2">ABC-2 family transporter</fullName>
    </submittedName>
</protein>
<accession>A0A369BAD1</accession>
<proteinExistence type="predicted"/>
<dbReference type="AlphaFoldDB" id="A0A369BAD1"/>
<sequence length="231" mass="25200">MLKLIELEIKKFKLSRFIKGVLIADLIIAGVVVLIMFGERAENRVAFEDYRTAAFIIGAFVKMTFTIFAAVILSKIVIGEYKSNTIGVLFMYPISRKRLIAAKLAVVMIFTFLSIFLSDIFIGFVIYVIGLWHDLIPVVLTAADIAGFLRNSLVDAAAYMGVALAPLYFGMRKKSTSATIVSSVIICSVLNSGSGDFSLGSIIIIPILLAVAGVVVAYLTIRNIDSKDIMV</sequence>
<feature type="transmembrane region" description="Helical" evidence="1">
    <location>
        <begin position="176"/>
        <end position="193"/>
    </location>
</feature>
<dbReference type="Proteomes" id="UP000253034">
    <property type="component" value="Unassembled WGS sequence"/>
</dbReference>
<keyword evidence="1" id="KW-0812">Transmembrane</keyword>
<evidence type="ECO:0000313" key="3">
    <source>
        <dbReference type="Proteomes" id="UP000253034"/>
    </source>
</evidence>
<dbReference type="Pfam" id="PF12730">
    <property type="entry name" value="ABC2_membrane_4"/>
    <property type="match status" value="1"/>
</dbReference>
<keyword evidence="3" id="KW-1185">Reference proteome</keyword>